<dbReference type="Proteomes" id="UP001595722">
    <property type="component" value="Unassembled WGS sequence"/>
</dbReference>
<evidence type="ECO:0000256" key="1">
    <source>
        <dbReference type="SAM" id="MobiDB-lite"/>
    </source>
</evidence>
<evidence type="ECO:0008006" key="4">
    <source>
        <dbReference type="Google" id="ProtNLM"/>
    </source>
</evidence>
<dbReference type="EMBL" id="JBHRYB010000001">
    <property type="protein sequence ID" value="MFC3679004.1"/>
    <property type="molecule type" value="Genomic_DNA"/>
</dbReference>
<evidence type="ECO:0000313" key="2">
    <source>
        <dbReference type="EMBL" id="MFC3679004.1"/>
    </source>
</evidence>
<protein>
    <recommendedName>
        <fullName evidence="4">Tyr recombinase domain-containing protein</fullName>
    </recommendedName>
</protein>
<proteinExistence type="predicted"/>
<sequence>MTQTSSNQAKAKAKPTQKEQSFDSLLPSKPERLETKAKRIIFKTRANTTVIVELKNRNKHHKLIFETLQTAVNSEWFESLTMHSQETYHYTIRNFISWINTTKYKTKIANRYDILKDFESYQTNIKKTQTSQLKYLKKIINQGISSKRLITEDSKYLKTLINISKPAKSPPSKSFTLSNWFDTPWIIPYITERRYLQLESPKILINSFKVTIATTLLWLLEQRSHWNSYSTIYFTATTQDWYIDWNRELIAHTGKSFKKGQPQNNFVKLMLLDLIHDHSISKIKSHISKNGTKNLPKEVHGARQPAWKRPVLFSPENQYNYSEVEELLCAWLLACEKIQAGDILKLEVGNFAREFNSNGNLIAIQCQYFKGRSGTHHTTEVHKGKDCWSRAINKYIEGLNSSNLFNKDLQKSIQFPDTKDRRTVVGFLYAIWRLEDFRKPLEAELKKNNASTLFIDTMLAFDNTSESFSRYQKMNSGSTVTEFKRNAKKPLPKSLFTLTHIKTSAVHANSDKYRESDLVNHNSHSSITEKASYITDQNKDWVNQSGRITRLVINDLQNTAYAPSIPKIIKSINSLELKTKIIKETNNKNFELLETSKIGIEHIPSDKIIVLDNEDTALYLIHYLKQAEDSFEALCRIRPDWVEKTLIINIEWMTRILSRLKSSRKAKERYKGLKNSLPNLFEHIKETST</sequence>
<dbReference type="RefSeq" id="WP_376864595.1">
    <property type="nucleotide sequence ID" value="NZ_JBHRYB010000001.1"/>
</dbReference>
<gene>
    <name evidence="2" type="ORF">ACFOMG_02605</name>
</gene>
<accession>A0ABV7VNC3</accession>
<comment type="caution">
    <text evidence="2">The sequence shown here is derived from an EMBL/GenBank/DDBJ whole genome shotgun (WGS) entry which is preliminary data.</text>
</comment>
<name>A0ABV7VNC3_9GAMM</name>
<keyword evidence="3" id="KW-1185">Reference proteome</keyword>
<evidence type="ECO:0000313" key="3">
    <source>
        <dbReference type="Proteomes" id="UP001595722"/>
    </source>
</evidence>
<feature type="region of interest" description="Disordered" evidence="1">
    <location>
        <begin position="1"/>
        <end position="28"/>
    </location>
</feature>
<organism evidence="2 3">
    <name type="scientific">Bacterioplanoides pacificum</name>
    <dbReference type="NCBI Taxonomy" id="1171596"/>
    <lineage>
        <taxon>Bacteria</taxon>
        <taxon>Pseudomonadati</taxon>
        <taxon>Pseudomonadota</taxon>
        <taxon>Gammaproteobacteria</taxon>
        <taxon>Oceanospirillales</taxon>
        <taxon>Oceanospirillaceae</taxon>
        <taxon>Bacterioplanoides</taxon>
    </lineage>
</organism>
<reference evidence="3" key="1">
    <citation type="journal article" date="2019" name="Int. J. Syst. Evol. Microbiol.">
        <title>The Global Catalogue of Microorganisms (GCM) 10K type strain sequencing project: providing services to taxonomists for standard genome sequencing and annotation.</title>
        <authorList>
            <consortium name="The Broad Institute Genomics Platform"/>
            <consortium name="The Broad Institute Genome Sequencing Center for Infectious Disease"/>
            <person name="Wu L."/>
            <person name="Ma J."/>
        </authorList>
    </citation>
    <scope>NUCLEOTIDE SEQUENCE [LARGE SCALE GENOMIC DNA]</scope>
    <source>
        <strain evidence="3">KCTC 42424</strain>
    </source>
</reference>